<dbReference type="PANTHER" id="PTHR31642:SF175">
    <property type="entry name" value="SPERMIDINE HYDROXYCINNAMOYL TRANSFERASE"/>
    <property type="match status" value="1"/>
</dbReference>
<organism evidence="2 3">
    <name type="scientific">Trifolium medium</name>
    <dbReference type="NCBI Taxonomy" id="97028"/>
    <lineage>
        <taxon>Eukaryota</taxon>
        <taxon>Viridiplantae</taxon>
        <taxon>Streptophyta</taxon>
        <taxon>Embryophyta</taxon>
        <taxon>Tracheophyta</taxon>
        <taxon>Spermatophyta</taxon>
        <taxon>Magnoliopsida</taxon>
        <taxon>eudicotyledons</taxon>
        <taxon>Gunneridae</taxon>
        <taxon>Pentapetalae</taxon>
        <taxon>rosids</taxon>
        <taxon>fabids</taxon>
        <taxon>Fabales</taxon>
        <taxon>Fabaceae</taxon>
        <taxon>Papilionoideae</taxon>
        <taxon>50 kb inversion clade</taxon>
        <taxon>NPAAA clade</taxon>
        <taxon>Hologalegina</taxon>
        <taxon>IRL clade</taxon>
        <taxon>Trifolieae</taxon>
        <taxon>Trifolium</taxon>
    </lineage>
</organism>
<name>A0A392QGK1_9FABA</name>
<accession>A0A392QGK1</accession>
<evidence type="ECO:0000313" key="3">
    <source>
        <dbReference type="Proteomes" id="UP000265520"/>
    </source>
</evidence>
<dbReference type="GO" id="GO:0016747">
    <property type="term" value="F:acyltransferase activity, transferring groups other than amino-acyl groups"/>
    <property type="evidence" value="ECO:0007669"/>
    <property type="project" value="TreeGrafter"/>
</dbReference>
<proteinExistence type="inferred from homology"/>
<keyword evidence="3" id="KW-1185">Reference proteome</keyword>
<protein>
    <submittedName>
        <fullName evidence="2">Spermidine hydroxycinnamoyl transferase-like</fullName>
    </submittedName>
</protein>
<dbReference type="Proteomes" id="UP000265520">
    <property type="component" value="Unassembled WGS sequence"/>
</dbReference>
<dbReference type="PANTHER" id="PTHR31642">
    <property type="entry name" value="TRICHOTHECENE 3-O-ACETYLTRANSFERASE"/>
    <property type="match status" value="1"/>
</dbReference>
<comment type="similarity">
    <text evidence="1">Belongs to the plant acyltransferase family.</text>
</comment>
<evidence type="ECO:0000313" key="2">
    <source>
        <dbReference type="EMBL" id="MCI23017.1"/>
    </source>
</evidence>
<dbReference type="AlphaFoldDB" id="A0A392QGK1"/>
<sequence>ITASHTVIPEESTPQGRLWLSDIDQVVRLRHTPTLYVYKPKQNTEKAIETLKNSLSKILVHYYPVAGRVCYTEGARLELNLNAKGAILLEAETEKTIHDYGDFSPSDSTKELVPTIDYNEPIEEIPIFVVQLTRSH</sequence>
<dbReference type="Pfam" id="PF02458">
    <property type="entry name" value="Transferase"/>
    <property type="match status" value="1"/>
</dbReference>
<keyword evidence="2" id="KW-0808">Transferase</keyword>
<comment type="caution">
    <text evidence="2">The sequence shown here is derived from an EMBL/GenBank/DDBJ whole genome shotgun (WGS) entry which is preliminary data.</text>
</comment>
<reference evidence="2 3" key="1">
    <citation type="journal article" date="2018" name="Front. Plant Sci.">
        <title>Red Clover (Trifolium pratense) and Zigzag Clover (T. medium) - A Picture of Genomic Similarities and Differences.</title>
        <authorList>
            <person name="Dluhosova J."/>
            <person name="Istvanek J."/>
            <person name="Nedelnik J."/>
            <person name="Repkova J."/>
        </authorList>
    </citation>
    <scope>NUCLEOTIDE SEQUENCE [LARGE SCALE GENOMIC DNA]</scope>
    <source>
        <strain evidence="3">cv. 10/8</strain>
        <tissue evidence="2">Leaf</tissue>
    </source>
</reference>
<dbReference type="InterPro" id="IPR023213">
    <property type="entry name" value="CAT-like_dom_sf"/>
</dbReference>
<dbReference type="InterPro" id="IPR050317">
    <property type="entry name" value="Plant_Fungal_Acyltransferase"/>
</dbReference>
<dbReference type="EMBL" id="LXQA010133659">
    <property type="protein sequence ID" value="MCI23017.1"/>
    <property type="molecule type" value="Genomic_DNA"/>
</dbReference>
<dbReference type="Gene3D" id="3.30.559.10">
    <property type="entry name" value="Chloramphenicol acetyltransferase-like domain"/>
    <property type="match status" value="1"/>
</dbReference>
<evidence type="ECO:0000256" key="1">
    <source>
        <dbReference type="ARBA" id="ARBA00009861"/>
    </source>
</evidence>
<feature type="non-terminal residue" evidence="2">
    <location>
        <position position="1"/>
    </location>
</feature>